<reference evidence="2 3" key="1">
    <citation type="submission" date="2018-03" db="EMBL/GenBank/DDBJ databases">
        <title>Streptomyces dioscori sp. nov., a novel endophytic actinobacterium isolated from bulbil of Dioscorea bulbifera L.</title>
        <authorList>
            <person name="Zhikuan W."/>
        </authorList>
    </citation>
    <scope>NUCLEOTIDE SEQUENCE [LARGE SCALE GENOMIC DNA]</scope>
    <source>
        <strain evidence="2 3">A217</strain>
    </source>
</reference>
<comment type="caution">
    <text evidence="2">The sequence shown here is derived from an EMBL/GenBank/DDBJ whole genome shotgun (WGS) entry which is preliminary data.</text>
</comment>
<accession>A0A2P8PWW6</accession>
<organism evidence="2 3">
    <name type="scientific">Streptomyces dioscori</name>
    <dbReference type="NCBI Taxonomy" id="2109333"/>
    <lineage>
        <taxon>Bacteria</taxon>
        <taxon>Bacillati</taxon>
        <taxon>Actinomycetota</taxon>
        <taxon>Actinomycetes</taxon>
        <taxon>Kitasatosporales</taxon>
        <taxon>Streptomycetaceae</taxon>
        <taxon>Streptomyces</taxon>
        <taxon>Streptomyces aurantiacus group</taxon>
    </lineage>
</organism>
<evidence type="ECO:0000256" key="1">
    <source>
        <dbReference type="SAM" id="MobiDB-lite"/>
    </source>
</evidence>
<sequence>MSSHHAARPAVDAPKNRQWKDSYRFPRIRTQGRAHDPHKGPPDTPGASCRPPPQWRTSHLQLCARAPEFGHPGRATGDRINSMQ</sequence>
<proteinExistence type="predicted"/>
<feature type="compositionally biased region" description="Basic and acidic residues" evidence="1">
    <location>
        <begin position="14"/>
        <end position="24"/>
    </location>
</feature>
<keyword evidence="3" id="KW-1185">Reference proteome</keyword>
<protein>
    <submittedName>
        <fullName evidence="2">Uncharacterized protein</fullName>
    </submittedName>
</protein>
<evidence type="ECO:0000313" key="2">
    <source>
        <dbReference type="EMBL" id="PSM38488.1"/>
    </source>
</evidence>
<dbReference type="Proteomes" id="UP000240429">
    <property type="component" value="Unassembled WGS sequence"/>
</dbReference>
<name>A0A2P8PWW6_9ACTN</name>
<feature type="region of interest" description="Disordered" evidence="1">
    <location>
        <begin position="1"/>
        <end position="55"/>
    </location>
</feature>
<gene>
    <name evidence="2" type="ORF">C6Y14_35600</name>
</gene>
<dbReference type="AlphaFoldDB" id="A0A2P8PWW6"/>
<dbReference type="EMBL" id="PYBJ01000029">
    <property type="protein sequence ID" value="PSM38488.1"/>
    <property type="molecule type" value="Genomic_DNA"/>
</dbReference>
<evidence type="ECO:0000313" key="3">
    <source>
        <dbReference type="Proteomes" id="UP000240429"/>
    </source>
</evidence>